<feature type="region of interest" description="Disordered" evidence="1">
    <location>
        <begin position="56"/>
        <end position="81"/>
    </location>
</feature>
<evidence type="ECO:0000313" key="3">
    <source>
        <dbReference type="Proteomes" id="UP000016935"/>
    </source>
</evidence>
<evidence type="ECO:0000256" key="1">
    <source>
        <dbReference type="SAM" id="MobiDB-lite"/>
    </source>
</evidence>
<dbReference type="AlphaFoldDB" id="R0KBB4"/>
<proteinExistence type="predicted"/>
<dbReference type="EMBL" id="KB908592">
    <property type="protein sequence ID" value="EOA86654.1"/>
    <property type="molecule type" value="Genomic_DNA"/>
</dbReference>
<gene>
    <name evidence="2" type="ORF">SETTUDRAFT_30985</name>
</gene>
<feature type="region of interest" description="Disordered" evidence="1">
    <location>
        <begin position="1"/>
        <end position="31"/>
    </location>
</feature>
<protein>
    <submittedName>
        <fullName evidence="2">Uncharacterized protein</fullName>
    </submittedName>
</protein>
<feature type="region of interest" description="Disordered" evidence="1">
    <location>
        <begin position="128"/>
        <end position="185"/>
    </location>
</feature>
<keyword evidence="3" id="KW-1185">Reference proteome</keyword>
<evidence type="ECO:0000313" key="2">
    <source>
        <dbReference type="EMBL" id="EOA86654.1"/>
    </source>
</evidence>
<dbReference type="Proteomes" id="UP000016935">
    <property type="component" value="Unassembled WGS sequence"/>
</dbReference>
<dbReference type="RefSeq" id="XP_008025012.1">
    <property type="nucleotide sequence ID" value="XM_008026821.1"/>
</dbReference>
<reference evidence="2 3" key="1">
    <citation type="journal article" date="2012" name="PLoS Pathog.">
        <title>Diverse lifestyles and strategies of plant pathogenesis encoded in the genomes of eighteen Dothideomycetes fungi.</title>
        <authorList>
            <person name="Ohm R.A."/>
            <person name="Feau N."/>
            <person name="Henrissat B."/>
            <person name="Schoch C.L."/>
            <person name="Horwitz B.A."/>
            <person name="Barry K.W."/>
            <person name="Condon B.J."/>
            <person name="Copeland A.C."/>
            <person name="Dhillon B."/>
            <person name="Glaser F."/>
            <person name="Hesse C.N."/>
            <person name="Kosti I."/>
            <person name="LaButti K."/>
            <person name="Lindquist E.A."/>
            <person name="Lucas S."/>
            <person name="Salamov A.A."/>
            <person name="Bradshaw R.E."/>
            <person name="Ciuffetti L."/>
            <person name="Hamelin R.C."/>
            <person name="Kema G.H.J."/>
            <person name="Lawrence C."/>
            <person name="Scott J.A."/>
            <person name="Spatafora J.W."/>
            <person name="Turgeon B.G."/>
            <person name="de Wit P.J.G.M."/>
            <person name="Zhong S."/>
            <person name="Goodwin S.B."/>
            <person name="Grigoriev I.V."/>
        </authorList>
    </citation>
    <scope>NUCLEOTIDE SEQUENCE [LARGE SCALE GENOMIC DNA]</scope>
    <source>
        <strain evidence="3">28A</strain>
    </source>
</reference>
<feature type="compositionally biased region" description="Pro residues" evidence="1">
    <location>
        <begin position="322"/>
        <end position="336"/>
    </location>
</feature>
<reference evidence="2 3" key="2">
    <citation type="journal article" date="2013" name="PLoS Genet.">
        <title>Comparative genome structure, secondary metabolite, and effector coding capacity across Cochliobolus pathogens.</title>
        <authorList>
            <person name="Condon B.J."/>
            <person name="Leng Y."/>
            <person name="Wu D."/>
            <person name="Bushley K.E."/>
            <person name="Ohm R.A."/>
            <person name="Otillar R."/>
            <person name="Martin J."/>
            <person name="Schackwitz W."/>
            <person name="Grimwood J."/>
            <person name="MohdZainudin N."/>
            <person name="Xue C."/>
            <person name="Wang R."/>
            <person name="Manning V.A."/>
            <person name="Dhillon B."/>
            <person name="Tu Z.J."/>
            <person name="Steffenson B.J."/>
            <person name="Salamov A."/>
            <person name="Sun H."/>
            <person name="Lowry S."/>
            <person name="LaButti K."/>
            <person name="Han J."/>
            <person name="Copeland A."/>
            <person name="Lindquist E."/>
            <person name="Barry K."/>
            <person name="Schmutz J."/>
            <person name="Baker S.E."/>
            <person name="Ciuffetti L.M."/>
            <person name="Grigoriev I.V."/>
            <person name="Zhong S."/>
            <person name="Turgeon B.G."/>
        </authorList>
    </citation>
    <scope>NUCLEOTIDE SEQUENCE [LARGE SCALE GENOMIC DNA]</scope>
    <source>
        <strain evidence="3">28A</strain>
    </source>
</reference>
<dbReference type="OrthoDB" id="3778454at2759"/>
<dbReference type="GeneID" id="19403495"/>
<feature type="region of interest" description="Disordered" evidence="1">
    <location>
        <begin position="233"/>
        <end position="266"/>
    </location>
</feature>
<sequence>MATAAAFQDIPHPEHHGYMDGSRYSRHPSHKANLSGVTMLDMLNGPEGSIASAYHTANSRHSSSKSTHPSRSSSTKTQLQQTNRTLVEMVHNFQSELEIQRKAMIEMQLRILQLEGALYSRNMESAQRAKQNAAARQEEAQPPSKKTMATTTTTTRKPDDRAHQQSWNTHQTHAHELESSPTKPEFWKSPTRFSGFNFNFDLLETVPQAPVAPHPVYDDAPEVCHISRSTPKLVRDTRSKVSPPPAANRTAPTPKTSTPPAETGGRTSMYHEAVSNIKEHVVEFEKVKMPFPPLLHSPPRTARARLVHTTSRDDEGLTALPRMPPPPTPESEPETPPRVRKGIKSMLIYRTISKSLKADSTYSLERRSSR</sequence>
<feature type="compositionally biased region" description="Low complexity" evidence="1">
    <location>
        <begin position="247"/>
        <end position="263"/>
    </location>
</feature>
<feature type="compositionally biased region" description="Low complexity" evidence="1">
    <location>
        <begin position="59"/>
        <end position="76"/>
    </location>
</feature>
<name>R0KBB4_EXST2</name>
<dbReference type="HOGENOM" id="CLU_774194_0_0_1"/>
<feature type="region of interest" description="Disordered" evidence="1">
    <location>
        <begin position="310"/>
        <end position="340"/>
    </location>
</feature>
<accession>R0KBB4</accession>
<organism evidence="2 3">
    <name type="scientific">Exserohilum turcicum (strain 28A)</name>
    <name type="common">Northern leaf blight fungus</name>
    <name type="synonym">Setosphaeria turcica</name>
    <dbReference type="NCBI Taxonomy" id="671987"/>
    <lineage>
        <taxon>Eukaryota</taxon>
        <taxon>Fungi</taxon>
        <taxon>Dikarya</taxon>
        <taxon>Ascomycota</taxon>
        <taxon>Pezizomycotina</taxon>
        <taxon>Dothideomycetes</taxon>
        <taxon>Pleosporomycetidae</taxon>
        <taxon>Pleosporales</taxon>
        <taxon>Pleosporineae</taxon>
        <taxon>Pleosporaceae</taxon>
        <taxon>Exserohilum</taxon>
    </lineage>
</organism>